<evidence type="ECO:0000313" key="14">
    <source>
        <dbReference type="Proteomes" id="UP000201177"/>
    </source>
</evidence>
<feature type="region of interest" description="Disordered" evidence="12">
    <location>
        <begin position="96"/>
        <end position="124"/>
    </location>
</feature>
<dbReference type="Gene3D" id="6.10.250.630">
    <property type="match status" value="1"/>
</dbReference>
<evidence type="ECO:0000256" key="8">
    <source>
        <dbReference type="ARBA" id="ARBA00023157"/>
    </source>
</evidence>
<dbReference type="EMBL" id="AF454635">
    <property type="protein sequence ID" value="AAM53126.1"/>
    <property type="molecule type" value="Genomic_DNA"/>
</dbReference>
<evidence type="ECO:0000256" key="1">
    <source>
        <dbReference type="ARBA" id="ARBA00004328"/>
    </source>
</evidence>
<dbReference type="KEGG" id="vg:949169"/>
<dbReference type="GO" id="GO:0044423">
    <property type="term" value="C:virion component"/>
    <property type="evidence" value="ECO:0007669"/>
    <property type="project" value="UniProtKB-KW"/>
</dbReference>
<evidence type="ECO:0000256" key="7">
    <source>
        <dbReference type="ARBA" id="ARBA00023081"/>
    </source>
</evidence>
<evidence type="ECO:0000256" key="5">
    <source>
        <dbReference type="ARBA" id="ARBA00022844"/>
    </source>
</evidence>
<evidence type="ECO:0000256" key="11">
    <source>
        <dbReference type="SAM" id="Coils"/>
    </source>
</evidence>
<evidence type="ECO:0000313" key="13">
    <source>
        <dbReference type="EMBL" id="AAM53126.1"/>
    </source>
</evidence>
<evidence type="ECO:0000256" key="6">
    <source>
        <dbReference type="ARBA" id="ARBA00023054"/>
    </source>
</evidence>
<comment type="subcellular location">
    <subcellularLocation>
        <location evidence="2">Host cell junction</location>
        <location evidence="2">Host plasmodesma</location>
    </subcellularLocation>
    <subcellularLocation>
        <location evidence="1">Virion</location>
    </subcellularLocation>
</comment>
<comment type="function">
    <text evidence="9">Plays a role in virus cell-to-cell and plant-to-plant transmission. Interacts with virion icosahedral capsid and movement protein, thereby facilitating virion cell-to-cell transmission through plasmodesmata opened by viral movement protein. Also interacts with aphid transmission factor, attaching the virion to aphid stylet when the animal feeds on an virus infected plant. Aphid saliva may later detach the virion, inducing release of infectious particles when the animal feeds on a new plant.</text>
</comment>
<accession>Q8JTA4</accession>
<keyword evidence="8" id="KW-1015">Disulfide bond</keyword>
<sequence>MSTISELAVLIEELKKEVADLVTTVKDLAKDKSPETDQNALKSLGAKIIKDISDKIDQCECTDKLFDRLKGKGSVIPTQQETPEVSEGAKYQKYSWPNHNVGNPELGSSGVKNPVYWPPTSFPS</sequence>
<reference evidence="13 14" key="2">
    <citation type="journal article" date="2002" name="Transgenics">
        <title>Promoter deletion and comparative expression analysis of the Mirabilis mosaic caulimovirus (MMV) sub-genomic transcript (Sgt) promoter in transgenic plants.</title>
        <authorList>
            <person name="Dey N."/>
            <person name="Maiti I.B."/>
        </authorList>
    </citation>
    <scope>NUCLEOTIDE SEQUENCE [LARGE SCALE GENOMIC DNA]</scope>
</reference>
<keyword evidence="5" id="KW-0946">Virion</keyword>
<dbReference type="Pfam" id="PF03310">
    <property type="entry name" value="Cauli_DNA-bind"/>
    <property type="match status" value="1"/>
</dbReference>
<reference evidence="13 14" key="1">
    <citation type="journal article" date="1999" name="Plant Mol. Biol.">
        <title>Structure and promoter/leader deletion analysis of mirabilis mosaic virus (MMV) full-length transcript promoter in transgenic plants.</title>
        <authorList>
            <person name="Dey N."/>
            <person name="Maiti I.B."/>
        </authorList>
    </citation>
    <scope>NUCLEOTIDE SEQUENCE [LARGE SCALE GENOMIC DNA]</scope>
</reference>
<evidence type="ECO:0000256" key="10">
    <source>
        <dbReference type="ARBA" id="ARBA00030551"/>
    </source>
</evidence>
<evidence type="ECO:0000256" key="12">
    <source>
        <dbReference type="SAM" id="MobiDB-lite"/>
    </source>
</evidence>
<dbReference type="GO" id="GO:0044219">
    <property type="term" value="C:host cell plasmodesma"/>
    <property type="evidence" value="ECO:0007669"/>
    <property type="project" value="UniProtKB-SubCell"/>
</dbReference>
<keyword evidence="7" id="KW-1031">Host cell junction</keyword>
<evidence type="ECO:0000256" key="2">
    <source>
        <dbReference type="ARBA" id="ARBA00004621"/>
    </source>
</evidence>
<organism evidence="13 14">
    <name type="scientific">Mirabilis mosaic virus</name>
    <dbReference type="NCBI Taxonomy" id="194445"/>
    <lineage>
        <taxon>Viruses</taxon>
        <taxon>Riboviria</taxon>
        <taxon>Pararnavirae</taxon>
        <taxon>Artverviricota</taxon>
        <taxon>Revtraviricetes</taxon>
        <taxon>Ortervirales</taxon>
        <taxon>Caulimoviridae</taxon>
        <taxon>Caulimovirus</taxon>
        <taxon>Caulimovirus tessellomirabilis</taxon>
    </lineage>
</organism>
<dbReference type="GeneID" id="949169"/>
<feature type="coiled-coil region" evidence="11">
    <location>
        <begin position="4"/>
        <end position="31"/>
    </location>
</feature>
<dbReference type="GO" id="GO:0003677">
    <property type="term" value="F:DNA binding"/>
    <property type="evidence" value="ECO:0007669"/>
    <property type="project" value="InterPro"/>
</dbReference>
<evidence type="ECO:0000256" key="3">
    <source>
        <dbReference type="ARBA" id="ARBA00007906"/>
    </source>
</evidence>
<keyword evidence="14" id="KW-1185">Reference proteome</keyword>
<evidence type="ECO:0000256" key="4">
    <source>
        <dbReference type="ARBA" id="ARBA00016421"/>
    </source>
</evidence>
<dbReference type="InterPro" id="IPR004986">
    <property type="entry name" value="Caulimo_virion-assoc"/>
</dbReference>
<evidence type="ECO:0000256" key="9">
    <source>
        <dbReference type="ARBA" id="ARBA00024988"/>
    </source>
</evidence>
<protein>
    <recommendedName>
        <fullName evidence="4">Virion-associated protein</fullName>
    </recommendedName>
    <alternativeName>
        <fullName evidence="10">Protein 3</fullName>
    </alternativeName>
</protein>
<dbReference type="OrthoDB" id="28061at10239"/>
<name>Q8JTA4_9VIRU</name>
<keyword evidence="6 11" id="KW-0175">Coiled coil</keyword>
<proteinExistence type="inferred from homology"/>
<dbReference type="RefSeq" id="NP_659395.1">
    <property type="nucleotide sequence ID" value="NC_004036.1"/>
</dbReference>
<comment type="similarity">
    <text evidence="3">Belongs to the caulimovirus ORF III family.</text>
</comment>
<dbReference type="Proteomes" id="UP000201177">
    <property type="component" value="Segment"/>
</dbReference>